<reference evidence="1 2" key="1">
    <citation type="journal article" date="2018" name="MBio">
        <title>Comparative Genomics Reveals the Core Gene Toolbox for the Fungus-Insect Symbiosis.</title>
        <authorList>
            <person name="Wang Y."/>
            <person name="Stata M."/>
            <person name="Wang W."/>
            <person name="Stajich J.E."/>
            <person name="White M.M."/>
            <person name="Moncalvo J.M."/>
        </authorList>
    </citation>
    <scope>NUCLEOTIDE SEQUENCE [LARGE SCALE GENOMIC DNA]</scope>
    <source>
        <strain evidence="1 2">SC-DP-2</strain>
    </source>
</reference>
<accession>A0A2T9Z847</accession>
<organism evidence="1 2">
    <name type="scientific">Smittium megazygosporum</name>
    <dbReference type="NCBI Taxonomy" id="133381"/>
    <lineage>
        <taxon>Eukaryota</taxon>
        <taxon>Fungi</taxon>
        <taxon>Fungi incertae sedis</taxon>
        <taxon>Zoopagomycota</taxon>
        <taxon>Kickxellomycotina</taxon>
        <taxon>Harpellomycetes</taxon>
        <taxon>Harpellales</taxon>
        <taxon>Legeriomycetaceae</taxon>
        <taxon>Smittium</taxon>
    </lineage>
</organism>
<feature type="non-terminal residue" evidence="1">
    <location>
        <position position="333"/>
    </location>
</feature>
<dbReference type="AlphaFoldDB" id="A0A2T9Z847"/>
<sequence>ALSSVTPKSELENRDIGLSRRQANKVNDSKFTFDCPITDTITMEKSLKTLTYNANTSLGYIVNAYSSNPFTLSGCSSRYFYMTFNVNFTTVKPKYFSLILANGATGVNSANTIEYRFYTDYRAVVLYKTDGTSNFQTPSIDPTQSGTKVTDKYFILHDESGPKIGINGLIISYGNFTSTSNQIISDKGTKAFLVNEPSGSANIHNIQVKCLATDTCLTAPQVPSSSPSSGTGGIAPSGVNSLINSASTTTVSTTIFSTITQSTTASTTITKTVSPSILTVTTTATTTSAITATTTATTRDTITTTATTRDTITTTATITATTTATAATANRDT</sequence>
<dbReference type="Proteomes" id="UP000245609">
    <property type="component" value="Unassembled WGS sequence"/>
</dbReference>
<keyword evidence="2" id="KW-1185">Reference proteome</keyword>
<proteinExistence type="predicted"/>
<evidence type="ECO:0000313" key="1">
    <source>
        <dbReference type="EMBL" id="PVV00773.1"/>
    </source>
</evidence>
<name>A0A2T9Z847_9FUNG</name>
<evidence type="ECO:0000313" key="2">
    <source>
        <dbReference type="Proteomes" id="UP000245609"/>
    </source>
</evidence>
<dbReference type="EMBL" id="MBFS01001650">
    <property type="protein sequence ID" value="PVV00773.1"/>
    <property type="molecule type" value="Genomic_DNA"/>
</dbReference>
<comment type="caution">
    <text evidence="1">The sequence shown here is derived from an EMBL/GenBank/DDBJ whole genome shotgun (WGS) entry which is preliminary data.</text>
</comment>
<protein>
    <submittedName>
        <fullName evidence="1">Uncharacterized protein</fullName>
    </submittedName>
</protein>
<feature type="non-terminal residue" evidence="1">
    <location>
        <position position="1"/>
    </location>
</feature>
<gene>
    <name evidence="1" type="ORF">BB560_004833</name>
</gene>